<evidence type="ECO:0000313" key="2">
    <source>
        <dbReference type="Proteomes" id="UP001299970"/>
    </source>
</evidence>
<evidence type="ECO:0000313" key="1">
    <source>
        <dbReference type="EMBL" id="MCH6169437.1"/>
    </source>
</evidence>
<name>A0ABS9TLM7_9PSEU</name>
<dbReference type="Proteomes" id="UP001299970">
    <property type="component" value="Unassembled WGS sequence"/>
</dbReference>
<reference evidence="1 2" key="1">
    <citation type="submission" date="2022-03" db="EMBL/GenBank/DDBJ databases">
        <title>Pseudonocardia alaer sp. nov., a novel actinomycete isolated from reed forest soil.</title>
        <authorList>
            <person name="Wang L."/>
        </authorList>
    </citation>
    <scope>NUCLEOTIDE SEQUENCE [LARGE SCALE GENOMIC DNA]</scope>
    <source>
        <strain evidence="1 2">Y-16303</strain>
    </source>
</reference>
<evidence type="ECO:0008006" key="3">
    <source>
        <dbReference type="Google" id="ProtNLM"/>
    </source>
</evidence>
<gene>
    <name evidence="1" type="ORF">MMF94_27380</name>
</gene>
<proteinExistence type="predicted"/>
<keyword evidence="2" id="KW-1185">Reference proteome</keyword>
<dbReference type="RefSeq" id="WP_241040078.1">
    <property type="nucleotide sequence ID" value="NZ_BAAAJF010000045.1"/>
</dbReference>
<organism evidence="1 2">
    <name type="scientific">Pseudonocardia alaniniphila</name>
    <dbReference type="NCBI Taxonomy" id="75291"/>
    <lineage>
        <taxon>Bacteria</taxon>
        <taxon>Bacillati</taxon>
        <taxon>Actinomycetota</taxon>
        <taxon>Actinomycetes</taxon>
        <taxon>Pseudonocardiales</taxon>
        <taxon>Pseudonocardiaceae</taxon>
        <taxon>Pseudonocardia</taxon>
    </lineage>
</organism>
<accession>A0ABS9TLM7</accession>
<dbReference type="EMBL" id="JAKXMK010000025">
    <property type="protein sequence ID" value="MCH6169437.1"/>
    <property type="molecule type" value="Genomic_DNA"/>
</dbReference>
<sequence length="88" mass="9222">MTSSNTPGHVSVTVTVDDAHVGAIDQLADRLRAAGMDVEQVLRPVGVITGSAPADWEALADLDGVAAVEPQRTFRLPPDGPFQDEQDG</sequence>
<comment type="caution">
    <text evidence="1">The sequence shown here is derived from an EMBL/GenBank/DDBJ whole genome shotgun (WGS) entry which is preliminary data.</text>
</comment>
<protein>
    <recommendedName>
        <fullName evidence="3">Ketohydroxyglutarate aldolase</fullName>
    </recommendedName>
</protein>